<evidence type="ECO:0000313" key="5">
    <source>
        <dbReference type="Proteomes" id="UP001180840"/>
    </source>
</evidence>
<dbReference type="RefSeq" id="WP_290196446.1">
    <property type="nucleotide sequence ID" value="NZ_CP047654.1"/>
</dbReference>
<gene>
    <name evidence="4" type="ORF">J2S39_002278</name>
</gene>
<organism evidence="4 5">
    <name type="scientific">Corynebacterium guangdongense</name>
    <dbReference type="NCBI Taxonomy" id="1783348"/>
    <lineage>
        <taxon>Bacteria</taxon>
        <taxon>Bacillati</taxon>
        <taxon>Actinomycetota</taxon>
        <taxon>Actinomycetes</taxon>
        <taxon>Mycobacteriales</taxon>
        <taxon>Corynebacteriaceae</taxon>
        <taxon>Corynebacterium</taxon>
    </lineage>
</organism>
<dbReference type="EMBL" id="JAVDXZ010000001">
    <property type="protein sequence ID" value="MDR7330602.1"/>
    <property type="molecule type" value="Genomic_DNA"/>
</dbReference>
<keyword evidence="2" id="KW-0812">Transmembrane</keyword>
<sequence length="393" mass="41837">MSLERTPVASAAIAGLLALGLPVAAGAQQAIEGGDSLRGAVELDAGSMHDPEVYTVRLHNEDPIFFDVDIPEGQRVHVGFLIDPAGAPEEANVISDLLDTQGNISSYVELDAVNDDTSQGLRTGYLRSEIMDPANRSWGRDTVLRVRGTGSDYPVQMSVSLIPDPVDGGGLAEVDRPPLRYAEDLRPVGETEPVVAAPGASLSSAGDVGEGTTVQTADPGSTRYFRVPVGWLQALDASVRITTPGDGVLSWKMFNSAHEPMTLVGDWEFSADRTDPATFGQRAPLHHKNAAAKNKTRNTGFLGDHVFLAVTNTSSGEVGYVLSLTRRGEAVEPGPVFDAQAAAEQARSVEAVDYRQNRAPGYEQGWWANPLWWAVGAILVAVIVSSGVIIRRS</sequence>
<keyword evidence="3" id="KW-0732">Signal</keyword>
<evidence type="ECO:0000256" key="2">
    <source>
        <dbReference type="SAM" id="Phobius"/>
    </source>
</evidence>
<feature type="transmembrane region" description="Helical" evidence="2">
    <location>
        <begin position="371"/>
        <end position="390"/>
    </location>
</feature>
<keyword evidence="2" id="KW-1133">Transmembrane helix</keyword>
<name>A0ABU2A091_9CORY</name>
<dbReference type="Proteomes" id="UP001180840">
    <property type="component" value="Unassembled WGS sequence"/>
</dbReference>
<protein>
    <recommendedName>
        <fullName evidence="6">DUF916 domain-containing protein</fullName>
    </recommendedName>
</protein>
<keyword evidence="2" id="KW-0472">Membrane</keyword>
<feature type="region of interest" description="Disordered" evidence="1">
    <location>
        <begin position="199"/>
        <end position="219"/>
    </location>
</feature>
<evidence type="ECO:0000256" key="1">
    <source>
        <dbReference type="SAM" id="MobiDB-lite"/>
    </source>
</evidence>
<evidence type="ECO:0000256" key="3">
    <source>
        <dbReference type="SAM" id="SignalP"/>
    </source>
</evidence>
<feature type="signal peptide" evidence="3">
    <location>
        <begin position="1"/>
        <end position="27"/>
    </location>
</feature>
<reference evidence="4" key="1">
    <citation type="submission" date="2023-07" db="EMBL/GenBank/DDBJ databases">
        <title>Sequencing the genomes of 1000 actinobacteria strains.</title>
        <authorList>
            <person name="Klenk H.-P."/>
        </authorList>
    </citation>
    <scope>NUCLEOTIDE SEQUENCE</scope>
    <source>
        <strain evidence="4">DSM 107476</strain>
    </source>
</reference>
<keyword evidence="5" id="KW-1185">Reference proteome</keyword>
<proteinExistence type="predicted"/>
<evidence type="ECO:0008006" key="6">
    <source>
        <dbReference type="Google" id="ProtNLM"/>
    </source>
</evidence>
<comment type="caution">
    <text evidence="4">The sequence shown here is derived from an EMBL/GenBank/DDBJ whole genome shotgun (WGS) entry which is preliminary data.</text>
</comment>
<evidence type="ECO:0000313" key="4">
    <source>
        <dbReference type="EMBL" id="MDR7330602.1"/>
    </source>
</evidence>
<feature type="chain" id="PRO_5045803557" description="DUF916 domain-containing protein" evidence="3">
    <location>
        <begin position="28"/>
        <end position="393"/>
    </location>
</feature>
<accession>A0ABU2A091</accession>